<proteinExistence type="predicted"/>
<dbReference type="OMA" id="VANLFTH"/>
<organism evidence="1 2">
    <name type="scientific">Nannospalax galili</name>
    <name type="common">Northern Israeli blind subterranean mole rat</name>
    <name type="synonym">Spalax galili</name>
    <dbReference type="NCBI Taxonomy" id="1026970"/>
    <lineage>
        <taxon>Eukaryota</taxon>
        <taxon>Metazoa</taxon>
        <taxon>Chordata</taxon>
        <taxon>Craniata</taxon>
        <taxon>Vertebrata</taxon>
        <taxon>Euteleostomi</taxon>
        <taxon>Mammalia</taxon>
        <taxon>Eutheria</taxon>
        <taxon>Euarchontoglires</taxon>
        <taxon>Glires</taxon>
        <taxon>Rodentia</taxon>
        <taxon>Myomorpha</taxon>
        <taxon>Muroidea</taxon>
        <taxon>Spalacidae</taxon>
        <taxon>Spalacinae</taxon>
        <taxon>Nannospalax</taxon>
    </lineage>
</organism>
<dbReference type="GeneTree" id="ENSGT00930000151420"/>
<name>A0A8C6QY52_NANGA</name>
<protein>
    <submittedName>
        <fullName evidence="1">Uncharacterized protein</fullName>
    </submittedName>
</protein>
<evidence type="ECO:0000313" key="1">
    <source>
        <dbReference type="Ensembl" id="ENSNGAP00000010782.1"/>
    </source>
</evidence>
<accession>A0A8C6QY52</accession>
<reference evidence="1" key="2">
    <citation type="submission" date="2025-09" db="UniProtKB">
        <authorList>
            <consortium name="Ensembl"/>
        </authorList>
    </citation>
    <scope>IDENTIFICATION</scope>
</reference>
<dbReference type="Ensembl" id="ENSNGAT00000016323.1">
    <property type="protein sequence ID" value="ENSNGAP00000010782.1"/>
    <property type="gene ID" value="ENSNGAG00000013118.1"/>
</dbReference>
<evidence type="ECO:0000313" key="2">
    <source>
        <dbReference type="Proteomes" id="UP000694381"/>
    </source>
</evidence>
<dbReference type="AlphaFoldDB" id="A0A8C6QY52"/>
<dbReference type="Proteomes" id="UP000694381">
    <property type="component" value="Unassembled WGS sequence"/>
</dbReference>
<sequence>ILVQGKVKVADWEESTEVALYLLSLLIFRLQDLPSGMEKLGSEVATLFTHSHVVSLVNAAACLLGQLGHQGVTFDLQPQDWIAAAAHALSGPAEVRLTPPCSCGFYDGLLIFLLQHLYTTMPSAHPPSFFTLVFPTGEFRSVDHSMAPLFHGSEATRGGVCTGRRAVTIQYTQPRARLDTDFTPRYLSLFVRPMYRTPFKRRCLDLG</sequence>
<reference evidence="1" key="1">
    <citation type="submission" date="2025-08" db="UniProtKB">
        <authorList>
            <consortium name="Ensembl"/>
        </authorList>
    </citation>
    <scope>IDENTIFICATION</scope>
</reference>
<keyword evidence="2" id="KW-1185">Reference proteome</keyword>